<accession>A0AAW1Q412</accession>
<dbReference type="GO" id="GO:0052816">
    <property type="term" value="F:long-chain fatty acyl-CoA hydrolase activity"/>
    <property type="evidence" value="ECO:0007669"/>
    <property type="project" value="TreeGrafter"/>
</dbReference>
<evidence type="ECO:0000313" key="6">
    <source>
        <dbReference type="Proteomes" id="UP001489004"/>
    </source>
</evidence>
<evidence type="ECO:0000256" key="2">
    <source>
        <dbReference type="SAM" id="Coils"/>
    </source>
</evidence>
<dbReference type="GO" id="GO:0016757">
    <property type="term" value="F:glycosyltransferase activity"/>
    <property type="evidence" value="ECO:0007669"/>
    <property type="project" value="InterPro"/>
</dbReference>
<feature type="domain" description="HotDog ACOT-type" evidence="4">
    <location>
        <begin position="116"/>
        <end position="228"/>
    </location>
</feature>
<feature type="domain" description="HotDog ACOT-type" evidence="4">
    <location>
        <begin position="315"/>
        <end position="428"/>
    </location>
</feature>
<name>A0AAW1Q412_9CHLO</name>
<dbReference type="Pfam" id="PF03061">
    <property type="entry name" value="4HBT"/>
    <property type="match status" value="2"/>
</dbReference>
<protein>
    <recommendedName>
        <fullName evidence="4">HotDog ACOT-type domain-containing protein</fullName>
    </recommendedName>
</protein>
<reference evidence="5 6" key="1">
    <citation type="journal article" date="2024" name="Nat. Commun.">
        <title>Phylogenomics reveals the evolutionary origins of lichenization in chlorophyte algae.</title>
        <authorList>
            <person name="Puginier C."/>
            <person name="Libourel C."/>
            <person name="Otte J."/>
            <person name="Skaloud P."/>
            <person name="Haon M."/>
            <person name="Grisel S."/>
            <person name="Petersen M."/>
            <person name="Berrin J.G."/>
            <person name="Delaux P.M."/>
            <person name="Dal Grande F."/>
            <person name="Keller J."/>
        </authorList>
    </citation>
    <scope>NUCLEOTIDE SEQUENCE [LARGE SCALE GENOMIC DNA]</scope>
    <source>
        <strain evidence="5 6">SAG 2043</strain>
    </source>
</reference>
<keyword evidence="1" id="KW-0378">Hydrolase</keyword>
<gene>
    <name evidence="5" type="ORF">WJX72_005621</name>
</gene>
<dbReference type="InterPro" id="IPR029069">
    <property type="entry name" value="HotDog_dom_sf"/>
</dbReference>
<keyword evidence="2" id="KW-0175">Coiled coil</keyword>
<sequence length="1378" mass="150093">MPDTQPLEEVQQPLSRSAAVLAAQAALAPSSEPKASDNSADSLEAKLQQACAAISGLTAKVAELERRLADTSQPRLPAAAPHKHPASPGPYEAAPNQLARLGPLEGGAPVETVSMAAARVVMHQIVMPSEVDSLGICFGGQVLSWIDICAGLAAKTVARGPCVTASVDSVHFLRPCRMGSVAIIAAMVNRTFASSMEVGVRVEEEDMKTGARHHCCSAYLTFVAVLGRLGDGAPARRLPRLVPTNSYHKQIHEAAEARRQERLAQRAASRDNPELAAEEARRRLQPITHREGSPTLAPAIPVTMVPGQKNSILPSMTIAHMTQLIMPQYANSLGITFGGQVMRWMEQCAYIAASRVGRGGHLLTGNMDSIAFTKPTRVGDIMYITAQVTGIFASSVEVMISVHGETPHVGEVFHCGDAFATVVSVDTNGNPVVVPFELAPESRIQVLRTKAAAERRDQRLRMRDQLAVQQARRPSLDGSLRRILFSDLAVFLPSQHSYELGSCPRVVVLRCLVRLPAAAVTAGDVILDTSTWPEVRHGVSRAREPGSGASLGAGAWSTGGFATPSTLVATAGGSIAADALYASGERDKAGSQPRSAADAMEAEADEPLRRSLYANNRDFQPEARELAAMLQCVDETQPAIPNPAGVVHLVEDGSNAMASPFASPDPMSVPGRSILRSLVAHPISVVSTSSMRSSLQVDLPPGEPQGISPLRSKPTQFDAQPAYASRPAAQQVQHAKPSNSGDSLIHDPKAGKQDPSHRTDQGSSSQEAGKLMWDDSALELDSPGDPDLAGKPSVLAQKRYSASRRSRSSTDAVSPQHPKDKQYTRAQQEFIARVKTDMSRPRPKSMSCAPGAYDTLAALDIRRDRRMDPRERTRLWLDRLEPLDDEILKRLLPSVSQPSSRPLKDISETNDTAEEVPVAVAVPVVTAREHNAKHGHRLHRRDTDNLRGEQTTCTSEPYVYRTCKIKNGVLWKGKLYVVAPDDADSKPAIPELRLHDTWQATKPHDGSIYELADLVEVVAPGGELPFAHASRVTRFARGIATSRQLPGNWYHMLGDTLTNLYTRMCKYLGACTFGDEHFQDNVILYFDSRPGDDTTPPGQEVEINCLGTRVESWLYFQEDEAIVIGQLFVGAGDECGNSYCYDSDLMTKTSLDRQWGWIRFIRACTGLAEEPPFRMRNPHVAIINRRYSSGRSIVVAGDAYAHFQTRKDYAGEDWRGATFSLITLEGLTLASQAKVFDMTDIVVAPHGAATANFYFLGKKPVIIRIDGNGLHRHLDTTHNDELLPNIEGAKVMFIDSAKHMVTNVGRFKAFYSPEWLAEFLSDSQLVDFLLHGSCEGPQDKCDDFTLRKVQNYEITVESLIASIEEGIDAWHEMRHGVA</sequence>
<organism evidence="5 6">
    <name type="scientific">[Myrmecia] bisecta</name>
    <dbReference type="NCBI Taxonomy" id="41462"/>
    <lineage>
        <taxon>Eukaryota</taxon>
        <taxon>Viridiplantae</taxon>
        <taxon>Chlorophyta</taxon>
        <taxon>core chlorophytes</taxon>
        <taxon>Trebouxiophyceae</taxon>
        <taxon>Trebouxiales</taxon>
        <taxon>Trebouxiaceae</taxon>
        <taxon>Myrmecia</taxon>
    </lineage>
</organism>
<comment type="caution">
    <text evidence="5">The sequence shown here is derived from an EMBL/GenBank/DDBJ whole genome shotgun (WGS) entry which is preliminary data.</text>
</comment>
<dbReference type="GO" id="GO:0006637">
    <property type="term" value="P:acyl-CoA metabolic process"/>
    <property type="evidence" value="ECO:0007669"/>
    <property type="project" value="TreeGrafter"/>
</dbReference>
<dbReference type="CDD" id="cd03442">
    <property type="entry name" value="BFIT_BACH"/>
    <property type="match status" value="2"/>
</dbReference>
<dbReference type="Gene3D" id="3.10.129.10">
    <property type="entry name" value="Hotdog Thioesterase"/>
    <property type="match status" value="2"/>
</dbReference>
<dbReference type="PROSITE" id="PS51770">
    <property type="entry name" value="HOTDOG_ACOT"/>
    <property type="match status" value="2"/>
</dbReference>
<evidence type="ECO:0000259" key="4">
    <source>
        <dbReference type="PROSITE" id="PS51770"/>
    </source>
</evidence>
<proteinExistence type="predicted"/>
<dbReference type="EMBL" id="JALJOR010000006">
    <property type="protein sequence ID" value="KAK9815551.1"/>
    <property type="molecule type" value="Genomic_DNA"/>
</dbReference>
<dbReference type="InterPro" id="IPR033120">
    <property type="entry name" value="HOTDOG_ACOT"/>
</dbReference>
<keyword evidence="6" id="KW-1185">Reference proteome</keyword>
<dbReference type="PANTHER" id="PTHR11049:SF16">
    <property type="entry name" value="PROTEIN VDLD"/>
    <property type="match status" value="1"/>
</dbReference>
<evidence type="ECO:0000256" key="1">
    <source>
        <dbReference type="ARBA" id="ARBA00022801"/>
    </source>
</evidence>
<dbReference type="GO" id="GO:0005829">
    <property type="term" value="C:cytosol"/>
    <property type="evidence" value="ECO:0007669"/>
    <property type="project" value="TreeGrafter"/>
</dbReference>
<dbReference type="Pfam" id="PF04577">
    <property type="entry name" value="Glyco_transf_61"/>
    <property type="match status" value="1"/>
</dbReference>
<feature type="region of interest" description="Disordered" evidence="3">
    <location>
        <begin position="264"/>
        <end position="299"/>
    </location>
</feature>
<feature type="compositionally biased region" description="Polar residues" evidence="3">
    <location>
        <begin position="728"/>
        <end position="742"/>
    </location>
</feature>
<dbReference type="InterPro" id="IPR006683">
    <property type="entry name" value="Thioestr_dom"/>
</dbReference>
<dbReference type="SUPFAM" id="SSF54637">
    <property type="entry name" value="Thioesterase/thiol ester dehydrase-isomerase"/>
    <property type="match status" value="2"/>
</dbReference>
<evidence type="ECO:0000256" key="3">
    <source>
        <dbReference type="SAM" id="MobiDB-lite"/>
    </source>
</evidence>
<feature type="region of interest" description="Disordered" evidence="3">
    <location>
        <begin position="689"/>
        <end position="826"/>
    </location>
</feature>
<feature type="coiled-coil region" evidence="2">
    <location>
        <begin position="40"/>
        <end position="67"/>
    </location>
</feature>
<feature type="region of interest" description="Disordered" evidence="3">
    <location>
        <begin position="70"/>
        <end position="91"/>
    </location>
</feature>
<dbReference type="InterPro" id="IPR049625">
    <property type="entry name" value="Glyco_transf_61_cat"/>
</dbReference>
<dbReference type="PANTHER" id="PTHR11049">
    <property type="entry name" value="ACYL COENZYME A THIOESTER HYDROLASE"/>
    <property type="match status" value="1"/>
</dbReference>
<dbReference type="Proteomes" id="UP001489004">
    <property type="component" value="Unassembled WGS sequence"/>
</dbReference>
<dbReference type="InterPro" id="IPR040170">
    <property type="entry name" value="Cytosol_ACT"/>
</dbReference>
<feature type="compositionally biased region" description="Basic and acidic residues" evidence="3">
    <location>
        <begin position="744"/>
        <end position="760"/>
    </location>
</feature>
<evidence type="ECO:0000313" key="5">
    <source>
        <dbReference type="EMBL" id="KAK9815551.1"/>
    </source>
</evidence>
<feature type="compositionally biased region" description="Basic and acidic residues" evidence="3">
    <location>
        <begin position="264"/>
        <end position="292"/>
    </location>
</feature>